<dbReference type="KEGG" id="tut:107370912"/>
<organism evidence="4 5">
    <name type="scientific">Tetranychus urticae</name>
    <name type="common">Two-spotted spider mite</name>
    <dbReference type="NCBI Taxonomy" id="32264"/>
    <lineage>
        <taxon>Eukaryota</taxon>
        <taxon>Metazoa</taxon>
        <taxon>Ecdysozoa</taxon>
        <taxon>Arthropoda</taxon>
        <taxon>Chelicerata</taxon>
        <taxon>Arachnida</taxon>
        <taxon>Acari</taxon>
        <taxon>Acariformes</taxon>
        <taxon>Trombidiformes</taxon>
        <taxon>Prostigmata</taxon>
        <taxon>Eleutherengona</taxon>
        <taxon>Raphignathae</taxon>
        <taxon>Tetranychoidea</taxon>
        <taxon>Tetranychidae</taxon>
        <taxon>Tetranychus</taxon>
    </lineage>
</organism>
<keyword evidence="1" id="KW-0880">Kelch repeat</keyword>
<dbReference type="InterPro" id="IPR011333">
    <property type="entry name" value="SKP1/BTB/POZ_sf"/>
</dbReference>
<keyword evidence="5" id="KW-1185">Reference proteome</keyword>
<dbReference type="InterPro" id="IPR011705">
    <property type="entry name" value="BACK"/>
</dbReference>
<gene>
    <name evidence="4" type="primary">107370912</name>
</gene>
<evidence type="ECO:0000313" key="4">
    <source>
        <dbReference type="EnsemblMetazoa" id="tetur02g14741.1"/>
    </source>
</evidence>
<dbReference type="Gene3D" id="3.30.710.10">
    <property type="entry name" value="Potassium Channel Kv1.1, Chain A"/>
    <property type="match status" value="1"/>
</dbReference>
<dbReference type="EnsemblMetazoa" id="tetur02g14741.1">
    <property type="protein sequence ID" value="tetur02g14741.1"/>
    <property type="gene ID" value="tetur02g14741"/>
</dbReference>
<dbReference type="EMBL" id="CAEY01000830">
    <property type="status" value="NOT_ANNOTATED_CDS"/>
    <property type="molecule type" value="Genomic_DNA"/>
</dbReference>
<dbReference type="STRING" id="32264.T1JY81"/>
<name>T1JY81_TETUR</name>
<evidence type="ECO:0000259" key="3">
    <source>
        <dbReference type="Pfam" id="PF07707"/>
    </source>
</evidence>
<dbReference type="Gene3D" id="1.25.40.420">
    <property type="match status" value="1"/>
</dbReference>
<evidence type="ECO:0000313" key="5">
    <source>
        <dbReference type="Proteomes" id="UP000015104"/>
    </source>
</evidence>
<sequence>MDLHNYCVLETDDQLTIVNRSTEHRISKKLLHKIPYFGSMLSHDVLESKENRVELDFDEKTFKIILDWIELDFMYIDMDHVINLCTMADYFGMNDDLLKDCFNYFHKKFSFEFLPTIIPQVTSTSKLVNSSVLDAFICRHFLKIVQTTRWSLFPFETIDYICKLDLMIYSEYQVFDAIIKWVDYLADYRKSHLKALLNSVRWCLMKYQHLTKVKENELIKSEGFEPHFCYLDNAVCCCCYRTKQEYFIAIEELEGTELRIKVLDSNFLPLVNQVVQLDASMLMNVLHDEHISDIPFDSGRRLIRLDWKQNKYRLLDYKAYVSHHFEVARCTRKIYVKTEYQGTKNYNSSCQRIYGSSLLEANGKFILFRIVDGPVSCWSDPKTEDINPKLFGYENNFISTILDKNIYIMTKNFDFMTFKMDQEGELKIIPLKKIAEQLSFDDLILTSSQVKNEVFLVDKSTKNIFKFSHFHKVWVLMGLLVNYNSKKTVGQKAPSKFLTFTTAFLSIDAIRPCLKRKLASMN</sequence>
<dbReference type="PANTHER" id="PTHR24412">
    <property type="entry name" value="KELCH PROTEIN"/>
    <property type="match status" value="1"/>
</dbReference>
<dbReference type="OrthoDB" id="6350321at2759"/>
<reference evidence="4" key="2">
    <citation type="submission" date="2015-06" db="UniProtKB">
        <authorList>
            <consortium name="EnsemblMetazoa"/>
        </authorList>
    </citation>
    <scope>IDENTIFICATION</scope>
</reference>
<evidence type="ECO:0000256" key="1">
    <source>
        <dbReference type="ARBA" id="ARBA00022441"/>
    </source>
</evidence>
<proteinExistence type="predicted"/>
<protein>
    <recommendedName>
        <fullName evidence="3">BACK domain-containing protein</fullName>
    </recommendedName>
</protein>
<dbReference type="eggNOG" id="KOG4441">
    <property type="taxonomic scope" value="Eukaryota"/>
</dbReference>
<dbReference type="SUPFAM" id="SSF54695">
    <property type="entry name" value="POZ domain"/>
    <property type="match status" value="1"/>
</dbReference>
<reference evidence="5" key="1">
    <citation type="submission" date="2011-08" db="EMBL/GenBank/DDBJ databases">
        <authorList>
            <person name="Rombauts S."/>
        </authorList>
    </citation>
    <scope>NUCLEOTIDE SEQUENCE</scope>
    <source>
        <strain evidence="5">London</strain>
    </source>
</reference>
<evidence type="ECO:0000256" key="2">
    <source>
        <dbReference type="ARBA" id="ARBA00022737"/>
    </source>
</evidence>
<dbReference type="HOGENOM" id="CLU_020442_0_0_1"/>
<dbReference type="Pfam" id="PF07707">
    <property type="entry name" value="BACK"/>
    <property type="match status" value="1"/>
</dbReference>
<dbReference type="CDD" id="cd18186">
    <property type="entry name" value="BTB_POZ_ZBTB_KLHL-like"/>
    <property type="match status" value="1"/>
</dbReference>
<accession>T1JY81</accession>
<dbReference type="Proteomes" id="UP000015104">
    <property type="component" value="Unassembled WGS sequence"/>
</dbReference>
<feature type="domain" description="BACK" evidence="3">
    <location>
        <begin position="132"/>
        <end position="213"/>
    </location>
</feature>
<keyword evidence="2" id="KW-0677">Repeat</keyword>
<dbReference type="AlphaFoldDB" id="T1JY81"/>
<dbReference type="PANTHER" id="PTHR24412:SF497">
    <property type="entry name" value="KELCH-LIKE PROTEIN 18"/>
    <property type="match status" value="1"/>
</dbReference>